<evidence type="ECO:0008006" key="5">
    <source>
        <dbReference type="Google" id="ProtNLM"/>
    </source>
</evidence>
<dbReference type="Gene3D" id="2.60.40.3800">
    <property type="match status" value="1"/>
</dbReference>
<organism evidence="4">
    <name type="scientific">candidate division WOR-3 bacterium</name>
    <dbReference type="NCBI Taxonomy" id="2052148"/>
    <lineage>
        <taxon>Bacteria</taxon>
        <taxon>Bacteria division WOR-3</taxon>
    </lineage>
</organism>
<reference evidence="4" key="1">
    <citation type="journal article" date="2020" name="mSystems">
        <title>Genome- and Community-Level Interaction Insights into Carbon Utilization and Element Cycling Functions of Hydrothermarchaeota in Hydrothermal Sediment.</title>
        <authorList>
            <person name="Zhou Z."/>
            <person name="Liu Y."/>
            <person name="Xu W."/>
            <person name="Pan J."/>
            <person name="Luo Z.H."/>
            <person name="Li M."/>
        </authorList>
    </citation>
    <scope>NUCLEOTIDE SEQUENCE [LARGE SCALE GENOMIC DNA]</scope>
    <source>
        <strain evidence="4">SpSt-914</strain>
    </source>
</reference>
<feature type="domain" description="Gingipain" evidence="2">
    <location>
        <begin position="243"/>
        <end position="592"/>
    </location>
</feature>
<dbReference type="Gene3D" id="3.40.50.1460">
    <property type="match status" value="1"/>
</dbReference>
<dbReference type="GO" id="GO:0046872">
    <property type="term" value="F:metal ion binding"/>
    <property type="evidence" value="ECO:0007669"/>
    <property type="project" value="UniProtKB-KW"/>
</dbReference>
<dbReference type="InterPro" id="IPR001769">
    <property type="entry name" value="Gingipain"/>
</dbReference>
<evidence type="ECO:0000313" key="4">
    <source>
        <dbReference type="EMBL" id="HGD13042.1"/>
    </source>
</evidence>
<keyword evidence="1" id="KW-0732">Signal</keyword>
<evidence type="ECO:0000256" key="1">
    <source>
        <dbReference type="ARBA" id="ARBA00022729"/>
    </source>
</evidence>
<dbReference type="GO" id="GO:0005576">
    <property type="term" value="C:extracellular region"/>
    <property type="evidence" value="ECO:0007669"/>
    <property type="project" value="UniProtKB-SubCell"/>
</dbReference>
<dbReference type="GO" id="GO:0006508">
    <property type="term" value="P:proteolysis"/>
    <property type="evidence" value="ECO:0007669"/>
    <property type="project" value="InterPro"/>
</dbReference>
<evidence type="ECO:0000259" key="2">
    <source>
        <dbReference type="Pfam" id="PF01364"/>
    </source>
</evidence>
<dbReference type="Gene3D" id="3.40.50.10390">
    <property type="entry name" value="Gingipain r, domain 1"/>
    <property type="match status" value="1"/>
</dbReference>
<dbReference type="AlphaFoldDB" id="A0A7V3PTF3"/>
<dbReference type="InterPro" id="IPR038490">
    <property type="entry name" value="Gingipain_propep_sf"/>
</dbReference>
<gene>
    <name evidence="4" type="ORF">ENX16_03065</name>
</gene>
<comment type="caution">
    <text evidence="4">The sequence shown here is derived from an EMBL/GenBank/DDBJ whole genome shotgun (WGS) entry which is preliminary data.</text>
</comment>
<name>A0A7V3PTF3_UNCW3</name>
<sequence>MGTGMVRAKKILNNKGGAMKGTLLLIVLVSTVFAGAVRVQVLIKPEDVSFQAEDSWTVVNLNLNADGIGVLATTEPGKPLLPVLSGNVLIPADARVKGVKLEDVVWQELGSGFRVYPVQPMRPISNFNAVGFVGPDRAVYSSAAAFPDQVISAMPAGSKSGFKIAGFLFCPFQYFPESGRLLMATRAEILVEYEEQSAPLLTLSSEQWALFQEDVRRLVVNQQDLTRFSPRVAELDQNELDVVVVTSSQLQPAVESFASYLRLKGYFTEVVPTETIYARYPGRDNPEKIRNMLKELFARRGLKYVVLAGDVQHVPCRTGYLPYSPYNVPADLYYSDLDGSWDGNNNNQFGEYYYTNYNPDSVDLYSDIIVGRLPFDSAGNCANFLYKDTIYERHPDTTYLHRVLLPFEYLWTNIDYYGRIVNKNIARALSAMATWLVDSVYSMTPSQCIASINSGRHLFHFAGHGSYNAFGSTFSTSNLTSLTNRTMPVIVNSMACDCGNFDQYDGLGEQFVNCTNGGAVSTCLNARYGWGAPPNMGPSENLCMEFYNNYVKGFNQGRAYALAKDFYRNAAFSQMTYRWSVYEWTLQGDPTMLMWRSVPVPLLVSCPDTISAQPQVLTVNVSYANYTPAPSARVALLHNNQLVGRGVTDANGVARVIMPAIPDTWTLLLSVTAQDGQPYTKWVYTRSGVATPLVVYRYQRVADENGRLDPGEIADINIVVENRGNLVSTGATGVLRTSSPFITILDSLSHYDTIEVGDTAAGDVYSVRVSRDCPQGERVEMELLVRDGSNSWLSQFQVVVGMPYARRGVWAVHDTADFVIGVCANGGIGTTTWRGEGLGFIYPKSRAWSSSAMMHGSFLLGISYPDTFWVADNYYGTPWQVTANDFAIVESIQPVIPPEFGDQEYIAQFSDSRHPLPKGITVTQRSFVSARPQHKDFLILEYRIHNNDTVTIDNLWAGVACDFRTGAWNQNDSVDYPGVDTIRSLAYVRAQPETVALGVRPIYPAGVMTYANCIAHSAYIENGFTKREKMDFLDGTLRSISGTTMGNWHALVTTGPFTILPADSQIVAFVICGGRTVAQLSASSDTAFNWYEPQVGVKEVAGRAGSSVRIQVQPKLFRHQLSIHWSLSRRQPLKVSIYNTAGELLEEVELKEPPRSGVLKWAPRFDEQGVFFVKVNDQAEKVIRIR</sequence>
<dbReference type="InterPro" id="IPR012600">
    <property type="entry name" value="Propeptide_C25"/>
</dbReference>
<dbReference type="Gene3D" id="2.60.40.10">
    <property type="entry name" value="Immunoglobulins"/>
    <property type="match status" value="1"/>
</dbReference>
<dbReference type="InterPro" id="IPR013783">
    <property type="entry name" value="Ig-like_fold"/>
</dbReference>
<feature type="domain" description="Gingipain propeptide" evidence="3">
    <location>
        <begin position="74"/>
        <end position="198"/>
    </location>
</feature>
<accession>A0A7V3PTF3</accession>
<dbReference type="InterPro" id="IPR029030">
    <property type="entry name" value="Caspase-like_dom_sf"/>
</dbReference>
<dbReference type="InterPro" id="IPR029031">
    <property type="entry name" value="Gingipain_N_sf"/>
</dbReference>
<proteinExistence type="predicted"/>
<evidence type="ECO:0000259" key="3">
    <source>
        <dbReference type="Pfam" id="PF08126"/>
    </source>
</evidence>
<dbReference type="Pfam" id="PF01364">
    <property type="entry name" value="Peptidase_C25"/>
    <property type="match status" value="1"/>
</dbReference>
<protein>
    <recommendedName>
        <fullName evidence="5">Gingipain domain-containing protein</fullName>
    </recommendedName>
</protein>
<dbReference type="EMBL" id="DTMZ01000069">
    <property type="protein sequence ID" value="HGD13042.1"/>
    <property type="molecule type" value="Genomic_DNA"/>
</dbReference>
<dbReference type="SUPFAM" id="SSF52129">
    <property type="entry name" value="Caspase-like"/>
    <property type="match status" value="1"/>
</dbReference>
<dbReference type="Pfam" id="PF08126">
    <property type="entry name" value="Propeptide_C25"/>
    <property type="match status" value="1"/>
</dbReference>
<dbReference type="GO" id="GO:0004197">
    <property type="term" value="F:cysteine-type endopeptidase activity"/>
    <property type="evidence" value="ECO:0007669"/>
    <property type="project" value="InterPro"/>
</dbReference>